<dbReference type="Pfam" id="PF01243">
    <property type="entry name" value="PNPOx_N"/>
    <property type="match status" value="1"/>
</dbReference>
<keyword evidence="4" id="KW-1185">Reference proteome</keyword>
<dbReference type="PANTHER" id="PTHR35176:SF6">
    <property type="entry name" value="HEME OXYGENASE HI_0854-RELATED"/>
    <property type="match status" value="1"/>
</dbReference>
<proteinExistence type="predicted"/>
<organism evidence="3 4">
    <name type="scientific">Actinoallomurus oryzae</name>
    <dbReference type="NCBI Taxonomy" id="502180"/>
    <lineage>
        <taxon>Bacteria</taxon>
        <taxon>Bacillati</taxon>
        <taxon>Actinomycetota</taxon>
        <taxon>Actinomycetes</taxon>
        <taxon>Streptosporangiales</taxon>
        <taxon>Thermomonosporaceae</taxon>
        <taxon>Actinoallomurus</taxon>
    </lineage>
</organism>
<keyword evidence="1" id="KW-0560">Oxidoreductase</keyword>
<dbReference type="EMBL" id="BAABHF010000048">
    <property type="protein sequence ID" value="GAA4514022.1"/>
    <property type="molecule type" value="Genomic_DNA"/>
</dbReference>
<dbReference type="Gene3D" id="2.30.110.10">
    <property type="entry name" value="Electron Transport, Fmn-binding Protein, Chain A"/>
    <property type="match status" value="1"/>
</dbReference>
<dbReference type="InterPro" id="IPR012349">
    <property type="entry name" value="Split_barrel_FMN-bd"/>
</dbReference>
<gene>
    <name evidence="3" type="ORF">GCM10023191_082000</name>
</gene>
<reference evidence="4" key="1">
    <citation type="journal article" date="2019" name="Int. J. Syst. Evol. Microbiol.">
        <title>The Global Catalogue of Microorganisms (GCM) 10K type strain sequencing project: providing services to taxonomists for standard genome sequencing and annotation.</title>
        <authorList>
            <consortium name="The Broad Institute Genomics Platform"/>
            <consortium name="The Broad Institute Genome Sequencing Center for Infectious Disease"/>
            <person name="Wu L."/>
            <person name="Ma J."/>
        </authorList>
    </citation>
    <scope>NUCLEOTIDE SEQUENCE [LARGE SCALE GENOMIC DNA]</scope>
    <source>
        <strain evidence="4">JCM 17933</strain>
    </source>
</reference>
<dbReference type="InterPro" id="IPR011576">
    <property type="entry name" value="Pyridox_Oxase_N"/>
</dbReference>
<dbReference type="SUPFAM" id="SSF50475">
    <property type="entry name" value="FMN-binding split barrel"/>
    <property type="match status" value="1"/>
</dbReference>
<dbReference type="Proteomes" id="UP001500503">
    <property type="component" value="Unassembled WGS sequence"/>
</dbReference>
<feature type="domain" description="Pyridoxamine 5'-phosphate oxidase N-terminal" evidence="2">
    <location>
        <begin position="21"/>
        <end position="150"/>
    </location>
</feature>
<protein>
    <recommendedName>
        <fullName evidence="2">Pyridoxamine 5'-phosphate oxidase N-terminal domain-containing protein</fullName>
    </recommendedName>
</protein>
<dbReference type="PANTHER" id="PTHR35176">
    <property type="entry name" value="HEME OXYGENASE HI_0854-RELATED"/>
    <property type="match status" value="1"/>
</dbReference>
<dbReference type="RefSeq" id="WP_329248259.1">
    <property type="nucleotide sequence ID" value="NZ_BAABHF010000048.1"/>
</dbReference>
<dbReference type="InterPro" id="IPR052019">
    <property type="entry name" value="F420H2_bilvrd_red/Heme_oxyg"/>
</dbReference>
<evidence type="ECO:0000313" key="3">
    <source>
        <dbReference type="EMBL" id="GAA4514022.1"/>
    </source>
</evidence>
<comment type="caution">
    <text evidence="3">The sequence shown here is derived from an EMBL/GenBank/DDBJ whole genome shotgun (WGS) entry which is preliminary data.</text>
</comment>
<name>A0ABP8QZJ7_9ACTN</name>
<evidence type="ECO:0000259" key="2">
    <source>
        <dbReference type="Pfam" id="PF01243"/>
    </source>
</evidence>
<evidence type="ECO:0000256" key="1">
    <source>
        <dbReference type="ARBA" id="ARBA00023002"/>
    </source>
</evidence>
<accession>A0ABP8QZJ7</accession>
<sequence length="159" mass="18167">MAQTDNGDESWRGKVGALESDEITAFLAEPHIARLACLDDEGWPYVVPCWHEWDGSSWWVVPRAKSVWARYLKRDPRCAITIDEAGTQRKVVAQCTALLVEEPNVGGAWVPIAERMSSRYLGGNGAAYLDPTRDRPRWLFRLHPRRLTTWQGNDWAPKY</sequence>
<evidence type="ECO:0000313" key="4">
    <source>
        <dbReference type="Proteomes" id="UP001500503"/>
    </source>
</evidence>